<dbReference type="AlphaFoldDB" id="A0A375CEK0"/>
<gene>
    <name evidence="1" type="ORF">CBM2589_A90184</name>
</gene>
<dbReference type="Proteomes" id="UP000256297">
    <property type="component" value="Chromosome CBM2589_a"/>
</dbReference>
<dbReference type="EMBL" id="OFSP01000039">
    <property type="protein sequence ID" value="SOY68714.1"/>
    <property type="molecule type" value="Genomic_DNA"/>
</dbReference>
<evidence type="ECO:0000313" key="1">
    <source>
        <dbReference type="EMBL" id="SOY68714.1"/>
    </source>
</evidence>
<accession>A0A375CEK0</accession>
<protein>
    <submittedName>
        <fullName evidence="1">Uncharacterized protein</fullName>
    </submittedName>
</protein>
<comment type="caution">
    <text evidence="1">The sequence shown here is derived from an EMBL/GenBank/DDBJ whole genome shotgun (WGS) entry which is preliminary data.</text>
</comment>
<sequence>MATDAAAGLHPRSTLGCGNEPGAFCKWQQGGRVRLLRGAEGAWRLRPDGQSSQRYRHRRSSK</sequence>
<name>A0A375CEK0_9BURK</name>
<organism evidence="1">
    <name type="scientific">Cupriavidus taiwanensis</name>
    <dbReference type="NCBI Taxonomy" id="164546"/>
    <lineage>
        <taxon>Bacteria</taxon>
        <taxon>Pseudomonadati</taxon>
        <taxon>Pseudomonadota</taxon>
        <taxon>Betaproteobacteria</taxon>
        <taxon>Burkholderiales</taxon>
        <taxon>Burkholderiaceae</taxon>
        <taxon>Cupriavidus</taxon>
    </lineage>
</organism>
<reference evidence="1" key="1">
    <citation type="submission" date="2018-01" db="EMBL/GenBank/DDBJ databases">
        <authorList>
            <person name="Clerissi C."/>
        </authorList>
    </citation>
    <scope>NUCLEOTIDE SEQUENCE</scope>
    <source>
        <strain evidence="1">Cupriavidus taiwanensis STM 3521</strain>
    </source>
</reference>
<proteinExistence type="predicted"/>